<evidence type="ECO:0000256" key="6">
    <source>
        <dbReference type="ARBA" id="ARBA00050776"/>
    </source>
</evidence>
<evidence type="ECO:0000256" key="2">
    <source>
        <dbReference type="ARBA" id="ARBA00010447"/>
    </source>
</evidence>
<dbReference type="InterPro" id="IPR015424">
    <property type="entry name" value="PyrdxlP-dep_Trfase"/>
</dbReference>
<dbReference type="PROSITE" id="PS00595">
    <property type="entry name" value="AA_TRANSFER_CLASS_5"/>
    <property type="match status" value="1"/>
</dbReference>
<evidence type="ECO:0000256" key="5">
    <source>
        <dbReference type="ARBA" id="ARBA00022898"/>
    </source>
</evidence>
<dbReference type="GO" id="GO:0030170">
    <property type="term" value="F:pyridoxal phosphate binding"/>
    <property type="evidence" value="ECO:0007669"/>
    <property type="project" value="UniProtKB-UniRule"/>
</dbReference>
<comment type="cofactor">
    <cofactor evidence="1 7">
        <name>pyridoxal 5'-phosphate</name>
        <dbReference type="ChEBI" id="CHEBI:597326"/>
    </cofactor>
</comment>
<dbReference type="InterPro" id="IPR010970">
    <property type="entry name" value="Cys_dSase_SufS"/>
</dbReference>
<keyword evidence="5 8" id="KW-0663">Pyridoxal phosphate</keyword>
<dbReference type="Proteomes" id="UP001431572">
    <property type="component" value="Chromosome 2"/>
</dbReference>
<dbReference type="GO" id="GO:0031071">
    <property type="term" value="F:cysteine desulfurase activity"/>
    <property type="evidence" value="ECO:0007669"/>
    <property type="project" value="UniProtKB-UniRule"/>
</dbReference>
<reference evidence="11" key="2">
    <citation type="journal article" date="2024" name="Nature">
        <title>Anoxygenic phototroph of the Chloroflexota uses a type I reaction centre.</title>
        <authorList>
            <person name="Tsuji J.M."/>
            <person name="Shaw N.A."/>
            <person name="Nagashima S."/>
            <person name="Venkiteswaran J.J."/>
            <person name="Schiff S.L."/>
            <person name="Watanabe T."/>
            <person name="Fukui M."/>
            <person name="Hanada S."/>
            <person name="Tank M."/>
            <person name="Neufeld J.D."/>
        </authorList>
    </citation>
    <scope>NUCLEOTIDE SEQUENCE</scope>
    <source>
        <strain evidence="11">L227-S17</strain>
    </source>
</reference>
<dbReference type="InterPro" id="IPR015422">
    <property type="entry name" value="PyrdxlP-dep_Trfase_small"/>
</dbReference>
<evidence type="ECO:0000256" key="4">
    <source>
        <dbReference type="ARBA" id="ARBA00022679"/>
    </source>
</evidence>
<name>A0A8T7M9W7_9CHLR</name>
<organism evidence="10 12">
    <name type="scientific">Candidatus Chlorohelix allophototropha</name>
    <dbReference type="NCBI Taxonomy" id="3003348"/>
    <lineage>
        <taxon>Bacteria</taxon>
        <taxon>Bacillati</taxon>
        <taxon>Chloroflexota</taxon>
        <taxon>Chloroflexia</taxon>
        <taxon>Candidatus Chloroheliales</taxon>
        <taxon>Candidatus Chloroheliaceae</taxon>
        <taxon>Candidatus Chlorohelix</taxon>
    </lineage>
</organism>
<dbReference type="NCBIfam" id="TIGR01979">
    <property type="entry name" value="sufS"/>
    <property type="match status" value="1"/>
</dbReference>
<evidence type="ECO:0000259" key="9">
    <source>
        <dbReference type="Pfam" id="PF00266"/>
    </source>
</evidence>
<evidence type="ECO:0000256" key="8">
    <source>
        <dbReference type="RuleBase" id="RU004506"/>
    </source>
</evidence>
<dbReference type="InterPro" id="IPR000192">
    <property type="entry name" value="Aminotrans_V_dom"/>
</dbReference>
<dbReference type="EC" id="2.8.1.7" evidence="3 8"/>
<reference evidence="10 12" key="1">
    <citation type="submission" date="2020-06" db="EMBL/GenBank/DDBJ databases">
        <title>Anoxygenic phototrophic Chloroflexota member uses a Type I reaction center.</title>
        <authorList>
            <person name="Tsuji J.M."/>
            <person name="Shaw N.A."/>
            <person name="Nagashima S."/>
            <person name="Venkiteswaran J."/>
            <person name="Schiff S.L."/>
            <person name="Hanada S."/>
            <person name="Tank M."/>
            <person name="Neufeld J.D."/>
        </authorList>
    </citation>
    <scope>NUCLEOTIDE SEQUENCE [LARGE SCALE GENOMIC DNA]</scope>
    <source>
        <strain evidence="10">L227-S17</strain>
    </source>
</reference>
<dbReference type="EMBL" id="JACATZ010000003">
    <property type="protein sequence ID" value="NWJ48925.1"/>
    <property type="molecule type" value="Genomic_DNA"/>
</dbReference>
<evidence type="ECO:0000256" key="3">
    <source>
        <dbReference type="ARBA" id="ARBA00012239"/>
    </source>
</evidence>
<dbReference type="InterPro" id="IPR015421">
    <property type="entry name" value="PyrdxlP-dep_Trfase_major"/>
</dbReference>
<evidence type="ECO:0000313" key="13">
    <source>
        <dbReference type="Proteomes" id="UP001431572"/>
    </source>
</evidence>
<comment type="function">
    <text evidence="8">Catalyzes the removal of elemental sulfur and selenium atoms from L-cysteine, L-cystine, L-selenocysteine, and L-selenocystine to produce L-alanine.</text>
</comment>
<dbReference type="PANTHER" id="PTHR43586:SF8">
    <property type="entry name" value="CYSTEINE DESULFURASE 1, CHLOROPLASTIC"/>
    <property type="match status" value="1"/>
</dbReference>
<comment type="catalytic activity">
    <reaction evidence="6 8">
        <text>(sulfur carrier)-H + L-cysteine = (sulfur carrier)-SH + L-alanine</text>
        <dbReference type="Rhea" id="RHEA:43892"/>
        <dbReference type="Rhea" id="RHEA-COMP:14737"/>
        <dbReference type="Rhea" id="RHEA-COMP:14739"/>
        <dbReference type="ChEBI" id="CHEBI:29917"/>
        <dbReference type="ChEBI" id="CHEBI:35235"/>
        <dbReference type="ChEBI" id="CHEBI:57972"/>
        <dbReference type="ChEBI" id="CHEBI:64428"/>
        <dbReference type="EC" id="2.8.1.7"/>
    </reaction>
</comment>
<dbReference type="RefSeq" id="WP_341470759.1">
    <property type="nucleotide sequence ID" value="NZ_CP128400.1"/>
</dbReference>
<gene>
    <name evidence="10" type="ORF">HXX08_23945</name>
    <name evidence="11" type="ORF">OZ401_004475</name>
</gene>
<dbReference type="CDD" id="cd06453">
    <property type="entry name" value="SufS_like"/>
    <property type="match status" value="1"/>
</dbReference>
<accession>A0A8T7M9W7</accession>
<comment type="similarity">
    <text evidence="2 8">Belongs to the class-V pyridoxal-phosphate-dependent aminotransferase family. Csd subfamily.</text>
</comment>
<evidence type="ECO:0000256" key="7">
    <source>
        <dbReference type="RuleBase" id="RU004504"/>
    </source>
</evidence>
<evidence type="ECO:0000313" key="12">
    <source>
        <dbReference type="Proteomes" id="UP000521676"/>
    </source>
</evidence>
<evidence type="ECO:0000313" key="10">
    <source>
        <dbReference type="EMBL" id="NWJ48925.1"/>
    </source>
</evidence>
<feature type="domain" description="Aminotransferase class V" evidence="9">
    <location>
        <begin position="38"/>
        <end position="409"/>
    </location>
</feature>
<keyword evidence="13" id="KW-1185">Reference proteome</keyword>
<dbReference type="Proteomes" id="UP000521676">
    <property type="component" value="Unassembled WGS sequence"/>
</dbReference>
<keyword evidence="4 8" id="KW-0808">Transferase</keyword>
<dbReference type="GO" id="GO:0006534">
    <property type="term" value="P:cysteine metabolic process"/>
    <property type="evidence" value="ECO:0007669"/>
    <property type="project" value="UniProtKB-UniRule"/>
</dbReference>
<dbReference type="Gene3D" id="3.40.640.10">
    <property type="entry name" value="Type I PLP-dependent aspartate aminotransferase-like (Major domain)"/>
    <property type="match status" value="1"/>
</dbReference>
<dbReference type="InterPro" id="IPR020578">
    <property type="entry name" value="Aminotrans_V_PyrdxlP_BS"/>
</dbReference>
<dbReference type="Pfam" id="PF00266">
    <property type="entry name" value="Aminotran_5"/>
    <property type="match status" value="1"/>
</dbReference>
<dbReference type="Gene3D" id="3.90.1150.10">
    <property type="entry name" value="Aspartate Aminotransferase, domain 1"/>
    <property type="match status" value="1"/>
</dbReference>
<protein>
    <recommendedName>
        <fullName evidence="3 8">Cysteine desulfurase</fullName>
        <ecNumber evidence="3 8">2.8.1.7</ecNumber>
    </recommendedName>
</protein>
<dbReference type="PANTHER" id="PTHR43586">
    <property type="entry name" value="CYSTEINE DESULFURASE"/>
    <property type="match status" value="1"/>
</dbReference>
<dbReference type="SUPFAM" id="SSF53383">
    <property type="entry name" value="PLP-dependent transferases"/>
    <property type="match status" value="1"/>
</dbReference>
<proteinExistence type="inferred from homology"/>
<dbReference type="AlphaFoldDB" id="A0A8T7M9W7"/>
<evidence type="ECO:0000313" key="11">
    <source>
        <dbReference type="EMBL" id="WJW68856.1"/>
    </source>
</evidence>
<evidence type="ECO:0000256" key="1">
    <source>
        <dbReference type="ARBA" id="ARBA00001933"/>
    </source>
</evidence>
<dbReference type="EMBL" id="CP128400">
    <property type="protein sequence ID" value="WJW68856.1"/>
    <property type="molecule type" value="Genomic_DNA"/>
</dbReference>
<sequence>MTEIESLDQEREKRAFDIPEIRRDFPILQELTNGKPSVYLDSTASSLRPEQVVGAMLDYYHKCNANIHRGVYRWSEEATFKYERAHGKVKWFLNARSHKEIIFTRNTTESINLVAHTWGRANIKEGDEIVSTVMEHHSNIVPWQMLAQEKGAKVRYIKVNEEGKLDLSNIDEIITKKTKLVAVTHMSNVLGTINPVAELAKKAHAVGALILVDAAQSVPHLPVDVQALDIDFLAFSGHKMCGPTGIGVLWARRNLLEAMPPFLTGGDMIRSVTLEGSTWNDLPWKFEAGTPAIAEGIGLGAAVDYLASFGMDKIRAHEIEITRYALGQLREVPDLHIYGPRKAEERGGVVAFNLGEVHPHDLATMLDRDGIAVRAGHHCAQPLHDFLDLPATTRASFYIYNTLEEVDKLVDSLYRVRKVFKLA</sequence>